<evidence type="ECO:0000313" key="4">
    <source>
        <dbReference type="EMBL" id="MDQ0496027.1"/>
    </source>
</evidence>
<dbReference type="PANTHER" id="PTHR43877">
    <property type="entry name" value="AMINOALKYLPHOSPHONATE N-ACETYLTRANSFERASE-RELATED-RELATED"/>
    <property type="match status" value="1"/>
</dbReference>
<dbReference type="EMBL" id="JAUSWA010000030">
    <property type="protein sequence ID" value="MDQ0496027.1"/>
    <property type="molecule type" value="Genomic_DNA"/>
</dbReference>
<evidence type="ECO:0000313" key="5">
    <source>
        <dbReference type="Proteomes" id="UP001242811"/>
    </source>
</evidence>
<comment type="caution">
    <text evidence="4">The sequence shown here is derived from an EMBL/GenBank/DDBJ whole genome shotgun (WGS) entry which is preliminary data.</text>
</comment>
<keyword evidence="1" id="KW-0808">Transferase</keyword>
<reference evidence="4 5" key="1">
    <citation type="submission" date="2023-07" db="EMBL/GenBank/DDBJ databases">
        <title>Genomic Encyclopedia of Type Strains, Phase IV (KMG-IV): sequencing the most valuable type-strain genomes for metagenomic binning, comparative biology and taxonomic classification.</title>
        <authorList>
            <person name="Goeker M."/>
        </authorList>
    </citation>
    <scope>NUCLEOTIDE SEQUENCE [LARGE SCALE GENOMIC DNA]</scope>
    <source>
        <strain evidence="4 5">DSM 14914</strain>
    </source>
</reference>
<gene>
    <name evidence="4" type="ORF">QOZ95_004213</name>
</gene>
<dbReference type="Proteomes" id="UP001242811">
    <property type="component" value="Unassembled WGS sequence"/>
</dbReference>
<dbReference type="PROSITE" id="PS51186">
    <property type="entry name" value="GNAT"/>
    <property type="match status" value="1"/>
</dbReference>
<dbReference type="InterPro" id="IPR016181">
    <property type="entry name" value="Acyl_CoA_acyltransferase"/>
</dbReference>
<keyword evidence="5" id="KW-1185">Reference proteome</keyword>
<proteinExistence type="predicted"/>
<name>A0ABU0L421_9BACL</name>
<dbReference type="CDD" id="cd04301">
    <property type="entry name" value="NAT_SF"/>
    <property type="match status" value="1"/>
</dbReference>
<evidence type="ECO:0000256" key="1">
    <source>
        <dbReference type="ARBA" id="ARBA00022679"/>
    </source>
</evidence>
<keyword evidence="2" id="KW-0012">Acyltransferase</keyword>
<accession>A0ABU0L421</accession>
<organism evidence="4 5">
    <name type="scientific">Paenibacillus brasilensis</name>
    <dbReference type="NCBI Taxonomy" id="128574"/>
    <lineage>
        <taxon>Bacteria</taxon>
        <taxon>Bacillati</taxon>
        <taxon>Bacillota</taxon>
        <taxon>Bacilli</taxon>
        <taxon>Bacillales</taxon>
        <taxon>Paenibacillaceae</taxon>
        <taxon>Paenibacillus</taxon>
    </lineage>
</organism>
<dbReference type="InterPro" id="IPR000182">
    <property type="entry name" value="GNAT_dom"/>
</dbReference>
<dbReference type="InterPro" id="IPR050832">
    <property type="entry name" value="Bact_Acetyltransf"/>
</dbReference>
<feature type="domain" description="N-acetyltransferase" evidence="3">
    <location>
        <begin position="5"/>
        <end position="170"/>
    </location>
</feature>
<protein>
    <submittedName>
        <fullName evidence="4">Ribosomal protein S18 acetylase RimI-like enzyme</fullName>
    </submittedName>
</protein>
<evidence type="ECO:0000256" key="2">
    <source>
        <dbReference type="ARBA" id="ARBA00023315"/>
    </source>
</evidence>
<dbReference type="PANTHER" id="PTHR43877:SF1">
    <property type="entry name" value="ACETYLTRANSFERASE"/>
    <property type="match status" value="1"/>
</dbReference>
<evidence type="ECO:0000259" key="3">
    <source>
        <dbReference type="PROSITE" id="PS51186"/>
    </source>
</evidence>
<dbReference type="SUPFAM" id="SSF55729">
    <property type="entry name" value="Acyl-CoA N-acyltransferases (Nat)"/>
    <property type="match status" value="1"/>
</dbReference>
<dbReference type="Pfam" id="PF00583">
    <property type="entry name" value="Acetyltransf_1"/>
    <property type="match status" value="1"/>
</dbReference>
<dbReference type="Gene3D" id="3.40.630.30">
    <property type="match status" value="1"/>
</dbReference>
<sequence length="187" mass="20638">MSKQIIVRPIQALNEELTDTLARLLIDVVADGASIGFLPPLPYTEAAAYWNSVLEDGVVLWIAEKDGVPVGTVQLHLAQKANGIHRAEIAKLMVHPSGRRLGLGRQLMKAAEEEALRQDRTLLVLDTRVGDPSNRLYESIGFIEAGVIPGYARSADGQLHATRYYYKPLNSLPVIAEYLPNNHGIYR</sequence>